<reference evidence="12 13" key="1">
    <citation type="journal article" date="2019" name="Sci. Data">
        <title>Hybrid genome assembly and annotation of Danionella translucida.</title>
        <authorList>
            <person name="Kadobianskyi M."/>
            <person name="Schulze L."/>
            <person name="Schuelke M."/>
            <person name="Judkewitz B."/>
        </authorList>
    </citation>
    <scope>NUCLEOTIDE SEQUENCE [LARGE SCALE GENOMIC DNA]</scope>
    <source>
        <strain evidence="12 13">Bolton</strain>
    </source>
</reference>
<dbReference type="SMART" id="SM00220">
    <property type="entry name" value="S_TKc"/>
    <property type="match status" value="1"/>
</dbReference>
<dbReference type="EC" id="2.7.11.1" evidence="1"/>
<keyword evidence="2" id="KW-0723">Serine/threonine-protein kinase</keyword>
<feature type="compositionally biased region" description="Basic and acidic residues" evidence="10">
    <location>
        <begin position="352"/>
        <end position="369"/>
    </location>
</feature>
<dbReference type="SUPFAM" id="SSF56112">
    <property type="entry name" value="Protein kinase-like (PK-like)"/>
    <property type="match status" value="1"/>
</dbReference>
<feature type="region of interest" description="Disordered" evidence="10">
    <location>
        <begin position="542"/>
        <end position="571"/>
    </location>
</feature>
<feature type="compositionally biased region" description="Polar residues" evidence="10">
    <location>
        <begin position="380"/>
        <end position="389"/>
    </location>
</feature>
<dbReference type="GO" id="GO:0004674">
    <property type="term" value="F:protein serine/threonine kinase activity"/>
    <property type="evidence" value="ECO:0007669"/>
    <property type="project" value="UniProtKB-KW"/>
</dbReference>
<evidence type="ECO:0000256" key="9">
    <source>
        <dbReference type="PROSITE-ProRule" id="PRU10141"/>
    </source>
</evidence>
<evidence type="ECO:0000313" key="13">
    <source>
        <dbReference type="Proteomes" id="UP000316079"/>
    </source>
</evidence>
<organism evidence="12 13">
    <name type="scientific">Danionella cerebrum</name>
    <dbReference type="NCBI Taxonomy" id="2873325"/>
    <lineage>
        <taxon>Eukaryota</taxon>
        <taxon>Metazoa</taxon>
        <taxon>Chordata</taxon>
        <taxon>Craniata</taxon>
        <taxon>Vertebrata</taxon>
        <taxon>Euteleostomi</taxon>
        <taxon>Actinopterygii</taxon>
        <taxon>Neopterygii</taxon>
        <taxon>Teleostei</taxon>
        <taxon>Ostariophysi</taxon>
        <taxon>Cypriniformes</taxon>
        <taxon>Danionidae</taxon>
        <taxon>Danioninae</taxon>
        <taxon>Danionella</taxon>
    </lineage>
</organism>
<dbReference type="STRING" id="623744.A0A553RJJ0"/>
<comment type="caution">
    <text evidence="12">The sequence shown here is derived from an EMBL/GenBank/DDBJ whole genome shotgun (WGS) entry which is preliminary data.</text>
</comment>
<evidence type="ECO:0000256" key="1">
    <source>
        <dbReference type="ARBA" id="ARBA00012513"/>
    </source>
</evidence>
<feature type="region of interest" description="Disordered" evidence="10">
    <location>
        <begin position="352"/>
        <end position="389"/>
    </location>
</feature>
<evidence type="ECO:0000256" key="6">
    <source>
        <dbReference type="ARBA" id="ARBA00022840"/>
    </source>
</evidence>
<feature type="domain" description="Protein kinase" evidence="11">
    <location>
        <begin position="1"/>
        <end position="258"/>
    </location>
</feature>
<dbReference type="InterPro" id="IPR017441">
    <property type="entry name" value="Protein_kinase_ATP_BS"/>
</dbReference>
<gene>
    <name evidence="12" type="ORF">DNTS_018999</name>
</gene>
<dbReference type="OrthoDB" id="248923at2759"/>
<evidence type="ECO:0000313" key="12">
    <source>
        <dbReference type="EMBL" id="TRZ02346.1"/>
    </source>
</evidence>
<evidence type="ECO:0000256" key="4">
    <source>
        <dbReference type="ARBA" id="ARBA00022741"/>
    </source>
</evidence>
<dbReference type="PROSITE" id="PS00107">
    <property type="entry name" value="PROTEIN_KINASE_ATP"/>
    <property type="match status" value="1"/>
</dbReference>
<keyword evidence="3" id="KW-0808">Transferase</keyword>
<evidence type="ECO:0000256" key="3">
    <source>
        <dbReference type="ARBA" id="ARBA00022679"/>
    </source>
</evidence>
<evidence type="ECO:0000259" key="11">
    <source>
        <dbReference type="PROSITE" id="PS50011"/>
    </source>
</evidence>
<accession>A0A553RJJ0</accession>
<feature type="region of interest" description="Disordered" evidence="10">
    <location>
        <begin position="214"/>
        <end position="239"/>
    </location>
</feature>
<protein>
    <recommendedName>
        <fullName evidence="1">non-specific serine/threonine protein kinase</fullName>
        <ecNumber evidence="1">2.7.11.1</ecNumber>
    </recommendedName>
</protein>
<keyword evidence="6 9" id="KW-0067">ATP-binding</keyword>
<dbReference type="PANTHER" id="PTHR44899:SF1">
    <property type="entry name" value="SERINE_THREONINE-PROTEIN KINASE NEK5"/>
    <property type="match status" value="1"/>
</dbReference>
<name>A0A553RJJ0_9TELE</name>
<dbReference type="PROSITE" id="PS50011">
    <property type="entry name" value="PROTEIN_KINASE_DOM"/>
    <property type="match status" value="1"/>
</dbReference>
<feature type="compositionally biased region" description="Polar residues" evidence="10">
    <location>
        <begin position="542"/>
        <end position="554"/>
    </location>
</feature>
<evidence type="ECO:0000256" key="7">
    <source>
        <dbReference type="ARBA" id="ARBA00047899"/>
    </source>
</evidence>
<evidence type="ECO:0000256" key="8">
    <source>
        <dbReference type="ARBA" id="ARBA00048679"/>
    </source>
</evidence>
<dbReference type="Pfam" id="PF00069">
    <property type="entry name" value="Pkinase"/>
    <property type="match status" value="1"/>
</dbReference>
<sequence>MDRYEVVRQVGRGAFGRALLVRHKHQDDPRLYVIKQISLPQIVDWLVQICLGLKHIHDRKILHRDIKTQVRGWHPPTKLTIKGLCFIVNRVALCFRQNIFLSHGGLRVKLGDFGIARVLNSTMELVKTCVGTPYYLSPEICQNRPYNNKTYNYSSDLRLTLHSLLKVSPCDRPSVSSLLRRPLLLSHVSRLLDAQMLEEELCPKDLPRCSMAVPEASRSTDKHEGVLKPPIIRPHQRLDQKWLQDPEQVKSRGPHPQAAAEVSRPAVDPLRRWRHLIEPPESPKVPEDPQHIAPAPLEPFRLVSDHPRQMLKRVRDHTAQRNVKAKHLRGENGAYLQQLQRIREQYHHDVRQMRKGPEDASDADDTRRETHAHRRHRQVGTGTYSVTSDQHTHNTLSAVFQKGIMFEIKLNDDQYSQRGKSEEEMESEHELLNNTLTFTEADNLQIEPIQPHTEQEEEEFPQQEIRNRKHWENQPSDSLALAETTDSCAGDEGNLTEEESDEEEEHPDSHSDDEDTIFEDSEDELRAEIRDSMRNLLTTLEQEQEVHNTVQEVANENLEDPHATTNDDTEN</sequence>
<evidence type="ECO:0000256" key="5">
    <source>
        <dbReference type="ARBA" id="ARBA00022777"/>
    </source>
</evidence>
<dbReference type="InterPro" id="IPR011009">
    <property type="entry name" value="Kinase-like_dom_sf"/>
</dbReference>
<evidence type="ECO:0000256" key="2">
    <source>
        <dbReference type="ARBA" id="ARBA00022527"/>
    </source>
</evidence>
<evidence type="ECO:0000256" key="10">
    <source>
        <dbReference type="SAM" id="MobiDB-lite"/>
    </source>
</evidence>
<dbReference type="EMBL" id="SRMA01023984">
    <property type="protein sequence ID" value="TRZ02346.1"/>
    <property type="molecule type" value="Genomic_DNA"/>
</dbReference>
<dbReference type="PANTHER" id="PTHR44899">
    <property type="entry name" value="CAMK FAMILY PROTEIN KINASE"/>
    <property type="match status" value="1"/>
</dbReference>
<feature type="region of interest" description="Disordered" evidence="10">
    <location>
        <begin position="484"/>
        <end position="522"/>
    </location>
</feature>
<proteinExistence type="predicted"/>
<dbReference type="Gene3D" id="1.10.510.10">
    <property type="entry name" value="Transferase(Phosphotransferase) domain 1"/>
    <property type="match status" value="1"/>
</dbReference>
<dbReference type="InterPro" id="IPR051131">
    <property type="entry name" value="NEK_Ser/Thr_kinase_NIMA"/>
</dbReference>
<dbReference type="InterPro" id="IPR000719">
    <property type="entry name" value="Prot_kinase_dom"/>
</dbReference>
<keyword evidence="13" id="KW-1185">Reference proteome</keyword>
<comment type="catalytic activity">
    <reaction evidence="7">
        <text>L-threonyl-[protein] + ATP = O-phospho-L-threonyl-[protein] + ADP + H(+)</text>
        <dbReference type="Rhea" id="RHEA:46608"/>
        <dbReference type="Rhea" id="RHEA-COMP:11060"/>
        <dbReference type="Rhea" id="RHEA-COMP:11605"/>
        <dbReference type="ChEBI" id="CHEBI:15378"/>
        <dbReference type="ChEBI" id="CHEBI:30013"/>
        <dbReference type="ChEBI" id="CHEBI:30616"/>
        <dbReference type="ChEBI" id="CHEBI:61977"/>
        <dbReference type="ChEBI" id="CHEBI:456216"/>
        <dbReference type="EC" id="2.7.11.1"/>
    </reaction>
</comment>
<dbReference type="AlphaFoldDB" id="A0A553RJJ0"/>
<feature type="binding site" evidence="9">
    <location>
        <position position="35"/>
    </location>
    <ligand>
        <name>ATP</name>
        <dbReference type="ChEBI" id="CHEBI:30616"/>
    </ligand>
</feature>
<comment type="catalytic activity">
    <reaction evidence="8">
        <text>L-seryl-[protein] + ATP = O-phospho-L-seryl-[protein] + ADP + H(+)</text>
        <dbReference type="Rhea" id="RHEA:17989"/>
        <dbReference type="Rhea" id="RHEA-COMP:9863"/>
        <dbReference type="Rhea" id="RHEA-COMP:11604"/>
        <dbReference type="ChEBI" id="CHEBI:15378"/>
        <dbReference type="ChEBI" id="CHEBI:29999"/>
        <dbReference type="ChEBI" id="CHEBI:30616"/>
        <dbReference type="ChEBI" id="CHEBI:83421"/>
        <dbReference type="ChEBI" id="CHEBI:456216"/>
        <dbReference type="EC" id="2.7.11.1"/>
    </reaction>
</comment>
<keyword evidence="5" id="KW-0418">Kinase</keyword>
<feature type="compositionally biased region" description="Acidic residues" evidence="10">
    <location>
        <begin position="494"/>
        <end position="522"/>
    </location>
</feature>
<keyword evidence="4 9" id="KW-0547">Nucleotide-binding</keyword>
<feature type="region of interest" description="Disordered" evidence="10">
    <location>
        <begin position="246"/>
        <end position="265"/>
    </location>
</feature>
<dbReference type="Proteomes" id="UP000316079">
    <property type="component" value="Unassembled WGS sequence"/>
</dbReference>
<dbReference type="GO" id="GO:0005524">
    <property type="term" value="F:ATP binding"/>
    <property type="evidence" value="ECO:0007669"/>
    <property type="project" value="UniProtKB-UniRule"/>
</dbReference>